<dbReference type="Proteomes" id="UP001056384">
    <property type="component" value="Chromosome 7"/>
</dbReference>
<protein>
    <submittedName>
        <fullName evidence="2">Uncharacterized protein</fullName>
    </submittedName>
</protein>
<dbReference type="AlphaFoldDB" id="A0A9Q9AXR8"/>
<proteinExistence type="predicted"/>
<dbReference type="EMBL" id="CP099424">
    <property type="protein sequence ID" value="USW55148.1"/>
    <property type="molecule type" value="Genomic_DNA"/>
</dbReference>
<evidence type="ECO:0000313" key="2">
    <source>
        <dbReference type="EMBL" id="USW55148.1"/>
    </source>
</evidence>
<evidence type="ECO:0000313" key="3">
    <source>
        <dbReference type="Proteomes" id="UP001056384"/>
    </source>
</evidence>
<organism evidence="2 3">
    <name type="scientific">Septoria linicola</name>
    <dbReference type="NCBI Taxonomy" id="215465"/>
    <lineage>
        <taxon>Eukaryota</taxon>
        <taxon>Fungi</taxon>
        <taxon>Dikarya</taxon>
        <taxon>Ascomycota</taxon>
        <taxon>Pezizomycotina</taxon>
        <taxon>Dothideomycetes</taxon>
        <taxon>Dothideomycetidae</taxon>
        <taxon>Mycosphaerellales</taxon>
        <taxon>Mycosphaerellaceae</taxon>
        <taxon>Septoria</taxon>
    </lineage>
</organism>
<gene>
    <name evidence="2" type="ORF">Slin15195_G084670</name>
</gene>
<name>A0A9Q9AXR8_9PEZI</name>
<evidence type="ECO:0000256" key="1">
    <source>
        <dbReference type="SAM" id="MobiDB-lite"/>
    </source>
</evidence>
<feature type="region of interest" description="Disordered" evidence="1">
    <location>
        <begin position="14"/>
        <end position="36"/>
    </location>
</feature>
<sequence>MSLTISEFLARLKQKRDARHERKRQKLQRRDEERRTDSLLRIALKRPSSTTSFTAADPGMYYRKREGDELWSKHEAGGNKLARGG</sequence>
<feature type="compositionally biased region" description="Basic residues" evidence="1">
    <location>
        <begin position="14"/>
        <end position="27"/>
    </location>
</feature>
<reference evidence="2" key="1">
    <citation type="submission" date="2022-06" db="EMBL/GenBank/DDBJ databases">
        <title>Complete genome sequences of two strains of the flax pathogen Septoria linicola.</title>
        <authorList>
            <person name="Lapalu N."/>
            <person name="Simon A."/>
            <person name="Demenou B."/>
            <person name="Paumier D."/>
            <person name="Guillot M.-P."/>
            <person name="Gout L."/>
            <person name="Valade R."/>
        </authorList>
    </citation>
    <scope>NUCLEOTIDE SEQUENCE</scope>
    <source>
        <strain evidence="2">SE15195</strain>
    </source>
</reference>
<keyword evidence="3" id="KW-1185">Reference proteome</keyword>
<dbReference type="OrthoDB" id="3874921at2759"/>
<accession>A0A9Q9AXR8</accession>